<reference evidence="3" key="3">
    <citation type="submission" date="2025-05" db="UniProtKB">
        <authorList>
            <consortium name="EnsemblMetazoa"/>
        </authorList>
    </citation>
    <scope>IDENTIFICATION</scope>
    <source>
        <strain evidence="3">Foshan</strain>
    </source>
</reference>
<feature type="compositionally biased region" description="Basic and acidic residues" evidence="1">
    <location>
        <begin position="150"/>
        <end position="159"/>
    </location>
</feature>
<feature type="region of interest" description="Disordered" evidence="1">
    <location>
        <begin position="36"/>
        <end position="56"/>
    </location>
</feature>
<reference evidence="4" key="2">
    <citation type="journal article" date="2015" name="Proc. Natl. Acad. Sci. U.S.A.">
        <title>Genome sequence of the Asian Tiger mosquito, Aedes albopictus, reveals insights into its biology, genetics, and evolution.</title>
        <authorList>
            <person name="Chen X.G."/>
            <person name="Jiang X."/>
            <person name="Gu J."/>
            <person name="Xu M."/>
            <person name="Wu Y."/>
            <person name="Deng Y."/>
            <person name="Zhang C."/>
            <person name="Bonizzoni M."/>
            <person name="Dermauw W."/>
            <person name="Vontas J."/>
            <person name="Armbruster P."/>
            <person name="Huang X."/>
            <person name="Yang Y."/>
            <person name="Zhang H."/>
            <person name="He W."/>
            <person name="Peng H."/>
            <person name="Liu Y."/>
            <person name="Wu K."/>
            <person name="Chen J."/>
            <person name="Lirakis M."/>
            <person name="Topalis P."/>
            <person name="Van Leeuwen T."/>
            <person name="Hall A.B."/>
            <person name="Jiang X."/>
            <person name="Thorpe C."/>
            <person name="Mueller R.L."/>
            <person name="Sun C."/>
            <person name="Waterhouse R.M."/>
            <person name="Yan G."/>
            <person name="Tu Z.J."/>
            <person name="Fang X."/>
            <person name="James A.A."/>
        </authorList>
    </citation>
    <scope>NUCLEOTIDE SEQUENCE [LARGE SCALE GENOMIC DNA]</scope>
    <source>
        <strain evidence="4">Foshan</strain>
    </source>
</reference>
<feature type="region of interest" description="Disordered" evidence="1">
    <location>
        <begin position="689"/>
        <end position="711"/>
    </location>
</feature>
<dbReference type="EMBL" id="GAPW01000305">
    <property type="protein sequence ID" value="JAC13293.1"/>
    <property type="molecule type" value="mRNA"/>
</dbReference>
<sequence>MAARTSIIDESADDGVPADFWNEVLDSFEVMDEWAEGSEEAKKAAEERARKKKEDDLEKVRKFNEAWNIAPAAEEEAAAPTRIVVEASGESSAVVESTTPAMETTDSDSRSKSPDCAIIPEEREVITVEEDNIPVAENSVVVIPADGLPEDPRLKRIQETVRVQSPSSPTQDGRNAFVERELAPSNRYFQDRDREREEQIRKDREDFERARSRLRSRSPRRHQSSRRSMSDDEDDIGQPFPRRMERSRSRYRSRSHGRHSRSPRRAKSSRRSRSRSRDRVRSRRSTRSRSRSRSRPRRDLTDELRDRLMQSGSGSGSGTGDNNASAAMMNQMTAMMQMMMDPTKMMSMNPMMAMMMQMNPMMAAAAAAAMQKTAEAAKETPVAEQQDKKDDITAQLFLDSKINLSDFLATRCPNEGKKSTRVNPRVTQRIKEAITILDKQETKVQTAKFLYVAPTYHQDLKKLDNRSPLIWNDQNVLYSLTSKSKDVGLCEPFRNVNHKMKQMIERLGLDEGNISQRIAQLKKEKTSTQSGADVGTIQAITIVPVRGGAASKRVIERSIQTEEFNCLDCVQRRSKTYVSVNTQTAVRARTIEVSVQTDRDRDVELHSMNDLNANQVKILNEIMRYMKKRQVSGNMSNLMNNLERDVPELRNQHLNAGLHYVSEILEQSERNANRYAGPNPMNAKAREMASVRGQGGAGSRDPRARGSFKDDHHGVNFDAINQLTTSIIPAGFRPSPPRRTNNSGSFNKRRAW</sequence>
<dbReference type="VEuPathDB" id="VectorBase:AALF004218"/>
<dbReference type="VEuPathDB" id="VectorBase:AALFPA_077280"/>
<feature type="compositionally biased region" description="Basic and acidic residues" evidence="1">
    <location>
        <begin position="39"/>
        <end position="56"/>
    </location>
</feature>
<name>A0A023EVS0_AEDAL</name>
<feature type="compositionally biased region" description="Low complexity" evidence="1">
    <location>
        <begin position="88"/>
        <end position="97"/>
    </location>
</feature>
<dbReference type="EnsemblMetazoa" id="AALFPA23_018694.R27443">
    <property type="protein sequence ID" value="AALFPA23_018694.P27443"/>
    <property type="gene ID" value="AALFPA23_018694"/>
</dbReference>
<evidence type="ECO:0000313" key="2">
    <source>
        <dbReference type="EMBL" id="JAC13293.1"/>
    </source>
</evidence>
<evidence type="ECO:0000256" key="1">
    <source>
        <dbReference type="SAM" id="MobiDB-lite"/>
    </source>
</evidence>
<accession>A0A023EVS0</accession>
<dbReference type="Proteomes" id="UP000069940">
    <property type="component" value="Unassembled WGS sequence"/>
</dbReference>
<feature type="compositionally biased region" description="Basic and acidic residues" evidence="1">
    <location>
        <begin position="700"/>
        <end position="711"/>
    </location>
</feature>
<evidence type="ECO:0000313" key="3">
    <source>
        <dbReference type="EnsemblMetazoa" id="AALFPA23_018694.P27443"/>
    </source>
</evidence>
<dbReference type="OMA" id="EAWNIAP"/>
<keyword evidence="2" id="KW-0675">Receptor</keyword>
<proteinExistence type="evidence at transcript level"/>
<dbReference type="GeneID" id="109415779"/>
<feature type="compositionally biased region" description="Basic and acidic residues" evidence="1">
    <location>
        <begin position="297"/>
        <end position="308"/>
    </location>
</feature>
<protein>
    <submittedName>
        <fullName evidence="2 3">Putative receptor-mediated endocytosis</fullName>
    </submittedName>
</protein>
<feature type="region of interest" description="Disordered" evidence="1">
    <location>
        <begin position="145"/>
        <end position="325"/>
    </location>
</feature>
<feature type="compositionally biased region" description="Polar residues" evidence="1">
    <location>
        <begin position="161"/>
        <end position="173"/>
    </location>
</feature>
<keyword evidence="4" id="KW-1185">Reference proteome</keyword>
<evidence type="ECO:0000313" key="4">
    <source>
        <dbReference type="Proteomes" id="UP000069940"/>
    </source>
</evidence>
<feature type="compositionally biased region" description="Basic and acidic residues" evidence="1">
    <location>
        <begin position="189"/>
        <end position="211"/>
    </location>
</feature>
<feature type="compositionally biased region" description="Basic residues" evidence="1">
    <location>
        <begin position="212"/>
        <end position="225"/>
    </location>
</feature>
<dbReference type="VEuPathDB" id="VectorBase:AALC636_002064"/>
<dbReference type="OrthoDB" id="7763395at2759"/>
<feature type="compositionally biased region" description="Basic residues" evidence="1">
    <location>
        <begin position="249"/>
        <end position="296"/>
    </location>
</feature>
<organism evidence="2">
    <name type="scientific">Aedes albopictus</name>
    <name type="common">Asian tiger mosquito</name>
    <name type="synonym">Stegomyia albopicta</name>
    <dbReference type="NCBI Taxonomy" id="7160"/>
    <lineage>
        <taxon>Eukaryota</taxon>
        <taxon>Metazoa</taxon>
        <taxon>Ecdysozoa</taxon>
        <taxon>Arthropoda</taxon>
        <taxon>Hexapoda</taxon>
        <taxon>Insecta</taxon>
        <taxon>Pterygota</taxon>
        <taxon>Neoptera</taxon>
        <taxon>Endopterygota</taxon>
        <taxon>Diptera</taxon>
        <taxon>Nematocera</taxon>
        <taxon>Culicoidea</taxon>
        <taxon>Culicidae</taxon>
        <taxon>Culicinae</taxon>
        <taxon>Aedini</taxon>
        <taxon>Aedes</taxon>
        <taxon>Stegomyia</taxon>
    </lineage>
</organism>
<reference evidence="2" key="1">
    <citation type="journal article" date="2014" name="PLoS Negl. Trop. Dis.">
        <title>Identification and characterization of seminal fluid proteins in the Asian tiger mosquito, Aedes albopictus.</title>
        <authorList>
            <person name="Boes K.E."/>
            <person name="Ribeiro J.M."/>
            <person name="Wong A."/>
            <person name="Harrington L.C."/>
            <person name="Wolfner M.F."/>
            <person name="Sirot L.K."/>
        </authorList>
    </citation>
    <scope>NUCLEOTIDE SEQUENCE</scope>
    <source>
        <tissue evidence="2">Reproductive organs</tissue>
    </source>
</reference>
<feature type="region of interest" description="Disordered" evidence="1">
    <location>
        <begin position="728"/>
        <end position="752"/>
    </location>
</feature>
<dbReference type="AlphaFoldDB" id="A0A023EVS0"/>
<dbReference type="RefSeq" id="XP_029728832.1">
    <property type="nucleotide sequence ID" value="XM_029872972.2"/>
</dbReference>
<feature type="region of interest" description="Disordered" evidence="1">
    <location>
        <begin position="88"/>
        <end position="117"/>
    </location>
</feature>
<dbReference type="KEGG" id="aalb:109415779"/>